<evidence type="ECO:0000313" key="3">
    <source>
        <dbReference type="Proteomes" id="UP000646776"/>
    </source>
</evidence>
<dbReference type="AlphaFoldDB" id="A0A918H7E3"/>
<dbReference type="RefSeq" id="WP_189709645.1">
    <property type="nucleotide sequence ID" value="NZ_BMSA01000003.1"/>
</dbReference>
<dbReference type="EMBL" id="BMSA01000003">
    <property type="protein sequence ID" value="GGT42435.1"/>
    <property type="molecule type" value="Genomic_DNA"/>
</dbReference>
<dbReference type="Pfam" id="PF01345">
    <property type="entry name" value="DUF11"/>
    <property type="match status" value="1"/>
</dbReference>
<name>A0A918H7E3_9ACTN</name>
<comment type="caution">
    <text evidence="2">The sequence shown here is derived from an EMBL/GenBank/DDBJ whole genome shotgun (WGS) entry which is preliminary data.</text>
</comment>
<keyword evidence="3" id="KW-1185">Reference proteome</keyword>
<organism evidence="2 3">
    <name type="scientific">Streptomyces phaeofaciens</name>
    <dbReference type="NCBI Taxonomy" id="68254"/>
    <lineage>
        <taxon>Bacteria</taxon>
        <taxon>Bacillati</taxon>
        <taxon>Actinomycetota</taxon>
        <taxon>Actinomycetes</taxon>
        <taxon>Kitasatosporales</taxon>
        <taxon>Streptomycetaceae</taxon>
        <taxon>Streptomyces</taxon>
    </lineage>
</organism>
<evidence type="ECO:0000313" key="2">
    <source>
        <dbReference type="EMBL" id="GGT42435.1"/>
    </source>
</evidence>
<dbReference type="Proteomes" id="UP000646776">
    <property type="component" value="Unassembled WGS sequence"/>
</dbReference>
<dbReference type="InterPro" id="IPR001434">
    <property type="entry name" value="OmcB-like_DUF11"/>
</dbReference>
<evidence type="ECO:0000259" key="1">
    <source>
        <dbReference type="Pfam" id="PF01345"/>
    </source>
</evidence>
<feature type="domain" description="DUF11" evidence="1">
    <location>
        <begin position="38"/>
        <end position="144"/>
    </location>
</feature>
<reference evidence="2" key="2">
    <citation type="submission" date="2020-09" db="EMBL/GenBank/DDBJ databases">
        <authorList>
            <person name="Sun Q."/>
            <person name="Ohkuma M."/>
        </authorList>
    </citation>
    <scope>NUCLEOTIDE SEQUENCE</scope>
    <source>
        <strain evidence="2">JCM 4125</strain>
    </source>
</reference>
<proteinExistence type="predicted"/>
<sequence>MAVHTLKRRLAVFGTALGLGIALPFAVGVTPAYAQVQLTITKTHTGTFTQGGQGVYHIVVTNAGDEPTSESGTEMTDILPEGLTAVSAVLVSSPPVFEGGCLVIDPKRADCLSGVLEPGDSYSADITVAVAANAPCAITNTASVIGRGSLAGATVSDPTEITGPDCNGGGDGGGPVLPVTLNGVIPMFNNITTNSNINSPGAANVSNQGFAVNAPSTDQ</sequence>
<reference evidence="2" key="1">
    <citation type="journal article" date="2014" name="Int. J. Syst. Evol. Microbiol.">
        <title>Complete genome sequence of Corynebacterium casei LMG S-19264T (=DSM 44701T), isolated from a smear-ripened cheese.</title>
        <authorList>
            <consortium name="US DOE Joint Genome Institute (JGI-PGF)"/>
            <person name="Walter F."/>
            <person name="Albersmeier A."/>
            <person name="Kalinowski J."/>
            <person name="Ruckert C."/>
        </authorList>
    </citation>
    <scope>NUCLEOTIDE SEQUENCE</scope>
    <source>
        <strain evidence="2">JCM 4125</strain>
    </source>
</reference>
<protein>
    <recommendedName>
        <fullName evidence="1">DUF11 domain-containing protein</fullName>
    </recommendedName>
</protein>
<accession>A0A918H7E3</accession>
<gene>
    <name evidence="2" type="ORF">GCM10010226_18900</name>
</gene>